<evidence type="ECO:0000256" key="6">
    <source>
        <dbReference type="SAM" id="MobiDB-lite"/>
    </source>
</evidence>
<dbReference type="GeneID" id="121394524"/>
<dbReference type="RefSeq" id="XP_041421669.1">
    <property type="nucleotide sequence ID" value="XM_041565735.1"/>
</dbReference>
<organism evidence="8 9">
    <name type="scientific">Xenopus laevis</name>
    <name type="common">African clawed frog</name>
    <dbReference type="NCBI Taxonomy" id="8355"/>
    <lineage>
        <taxon>Eukaryota</taxon>
        <taxon>Metazoa</taxon>
        <taxon>Chordata</taxon>
        <taxon>Craniata</taxon>
        <taxon>Vertebrata</taxon>
        <taxon>Euteleostomi</taxon>
        <taxon>Amphibia</taxon>
        <taxon>Batrachia</taxon>
        <taxon>Anura</taxon>
        <taxon>Pipoidea</taxon>
        <taxon>Pipidae</taxon>
        <taxon>Xenopodinae</taxon>
        <taxon>Xenopus</taxon>
        <taxon>Xenopus</taxon>
    </lineage>
</organism>
<keyword evidence="1" id="KW-0723">Serine/threonine-protein kinase</keyword>
<dbReference type="GO" id="GO:0004674">
    <property type="term" value="F:protein serine/threonine kinase activity"/>
    <property type="evidence" value="ECO:0007669"/>
    <property type="project" value="UniProtKB-KW"/>
</dbReference>
<dbReference type="Gene3D" id="1.10.510.10">
    <property type="entry name" value="Transferase(Phosphotransferase) domain 1"/>
    <property type="match status" value="1"/>
</dbReference>
<protein>
    <submittedName>
        <fullName evidence="9">cAMP-dependent protein kinase type 3-like</fullName>
    </submittedName>
</protein>
<keyword evidence="3" id="KW-0547">Nucleotide-binding</keyword>
<keyword evidence="5" id="KW-0067">ATP-binding</keyword>
<dbReference type="OrthoDB" id="63267at2759"/>
<feature type="domain" description="AGC-kinase C-terminal" evidence="7">
    <location>
        <begin position="32"/>
        <end position="92"/>
    </location>
</feature>
<evidence type="ECO:0000256" key="3">
    <source>
        <dbReference type="ARBA" id="ARBA00022741"/>
    </source>
</evidence>
<evidence type="ECO:0000256" key="4">
    <source>
        <dbReference type="ARBA" id="ARBA00022777"/>
    </source>
</evidence>
<keyword evidence="4" id="KW-0418">Kinase</keyword>
<evidence type="ECO:0000256" key="5">
    <source>
        <dbReference type="ARBA" id="ARBA00022840"/>
    </source>
</evidence>
<dbReference type="PROSITE" id="PS51285">
    <property type="entry name" value="AGC_KINASE_CTER"/>
    <property type="match status" value="1"/>
</dbReference>
<proteinExistence type="predicted"/>
<evidence type="ECO:0000256" key="1">
    <source>
        <dbReference type="ARBA" id="ARBA00022527"/>
    </source>
</evidence>
<evidence type="ECO:0000313" key="9">
    <source>
        <dbReference type="RefSeq" id="XP_041421669.1"/>
    </source>
</evidence>
<evidence type="ECO:0000259" key="7">
    <source>
        <dbReference type="PROSITE" id="PS51285"/>
    </source>
</evidence>
<dbReference type="Proteomes" id="UP000186698">
    <property type="component" value="Chromosome 6L"/>
</dbReference>
<gene>
    <name evidence="9" type="primary">LOC121394524</name>
</gene>
<evidence type="ECO:0000313" key="8">
    <source>
        <dbReference type="Proteomes" id="UP000186698"/>
    </source>
</evidence>
<reference evidence="9" key="1">
    <citation type="submission" date="2025-08" db="UniProtKB">
        <authorList>
            <consortium name="RefSeq"/>
        </authorList>
    </citation>
    <scope>IDENTIFICATION</scope>
    <source>
        <strain evidence="9">J_2021</strain>
        <tissue evidence="9">Erythrocytes</tissue>
    </source>
</reference>
<dbReference type="GO" id="GO:0005524">
    <property type="term" value="F:ATP binding"/>
    <property type="evidence" value="ECO:0007669"/>
    <property type="project" value="UniProtKB-KW"/>
</dbReference>
<keyword evidence="2" id="KW-0808">Transferase</keyword>
<name>A0A8J1KZH2_XENLA</name>
<accession>A0A8J1KZH2</accession>
<feature type="region of interest" description="Disordered" evidence="6">
    <location>
        <begin position="48"/>
        <end position="71"/>
    </location>
</feature>
<dbReference type="InterPro" id="IPR000961">
    <property type="entry name" value="AGC-kinase_C"/>
</dbReference>
<keyword evidence="8" id="KW-1185">Reference proteome</keyword>
<evidence type="ECO:0000256" key="2">
    <source>
        <dbReference type="ARBA" id="ARBA00022679"/>
    </source>
</evidence>
<sequence length="92" mass="10354">MVIKLLLDKDCISRLGSLRNDGEEVMNCSYFDPIMWEALMAKQVRAPFIPSPDDTREEDSEGGIVTPHDSMSQISPTAQKAFRGFDEFPENS</sequence>
<dbReference type="AlphaFoldDB" id="A0A8J1KZH2"/>
<dbReference type="KEGG" id="xla:121394524"/>